<dbReference type="AlphaFoldDB" id="A0AA89BTU2"/>
<sequence length="151" mass="17078">MKGYAILLFLVICLVCISDSDAWRRRRWRRIISRVKKIYTAIKIVKGAAAVVGKRDTEIDNVPANDKCQLAFCDKNNDQKLSEEEIESILQDPEVFGKFDVDGKVISLNIPLSVKATHIADEETHRSFHAITTKIPNTRKIAITILSQNVI</sequence>
<dbReference type="InterPro" id="IPR018247">
    <property type="entry name" value="EF_Hand_1_Ca_BS"/>
</dbReference>
<comment type="caution">
    <text evidence="2">The sequence shown here is derived from an EMBL/GenBank/DDBJ whole genome shotgun (WGS) entry which is preliminary data.</text>
</comment>
<dbReference type="PROSITE" id="PS00018">
    <property type="entry name" value="EF_HAND_1"/>
    <property type="match status" value="1"/>
</dbReference>
<evidence type="ECO:0008006" key="4">
    <source>
        <dbReference type="Google" id="ProtNLM"/>
    </source>
</evidence>
<accession>A0AA89BTU2</accession>
<reference evidence="2" key="1">
    <citation type="submission" date="2019-08" db="EMBL/GenBank/DDBJ databases">
        <title>The improved chromosome-level genome for the pearl oyster Pinctada fucata martensii using PacBio sequencing and Hi-C.</title>
        <authorList>
            <person name="Zheng Z."/>
        </authorList>
    </citation>
    <scope>NUCLEOTIDE SEQUENCE</scope>
    <source>
        <strain evidence="2">ZZ-2019</strain>
        <tissue evidence="2">Adductor muscle</tissue>
    </source>
</reference>
<evidence type="ECO:0000313" key="2">
    <source>
        <dbReference type="EMBL" id="KAK3087135.1"/>
    </source>
</evidence>
<proteinExistence type="predicted"/>
<evidence type="ECO:0000256" key="1">
    <source>
        <dbReference type="SAM" id="SignalP"/>
    </source>
</evidence>
<feature type="signal peptide" evidence="1">
    <location>
        <begin position="1"/>
        <end position="22"/>
    </location>
</feature>
<keyword evidence="3" id="KW-1185">Reference proteome</keyword>
<evidence type="ECO:0000313" key="3">
    <source>
        <dbReference type="Proteomes" id="UP001186944"/>
    </source>
</evidence>
<dbReference type="Proteomes" id="UP001186944">
    <property type="component" value="Unassembled WGS sequence"/>
</dbReference>
<feature type="chain" id="PRO_5041705492" description="EF-hand domain-containing protein" evidence="1">
    <location>
        <begin position="23"/>
        <end position="151"/>
    </location>
</feature>
<organism evidence="2 3">
    <name type="scientific">Pinctada imbricata</name>
    <name type="common">Atlantic pearl-oyster</name>
    <name type="synonym">Pinctada martensii</name>
    <dbReference type="NCBI Taxonomy" id="66713"/>
    <lineage>
        <taxon>Eukaryota</taxon>
        <taxon>Metazoa</taxon>
        <taxon>Spiralia</taxon>
        <taxon>Lophotrochozoa</taxon>
        <taxon>Mollusca</taxon>
        <taxon>Bivalvia</taxon>
        <taxon>Autobranchia</taxon>
        <taxon>Pteriomorphia</taxon>
        <taxon>Pterioida</taxon>
        <taxon>Pterioidea</taxon>
        <taxon>Pteriidae</taxon>
        <taxon>Pinctada</taxon>
    </lineage>
</organism>
<keyword evidence="1" id="KW-0732">Signal</keyword>
<gene>
    <name evidence="2" type="ORF">FSP39_002136</name>
</gene>
<dbReference type="EMBL" id="VSWD01000011">
    <property type="protein sequence ID" value="KAK3087135.1"/>
    <property type="molecule type" value="Genomic_DNA"/>
</dbReference>
<protein>
    <recommendedName>
        <fullName evidence="4">EF-hand domain-containing protein</fullName>
    </recommendedName>
</protein>
<name>A0AA89BTU2_PINIB</name>